<dbReference type="Proteomes" id="UP000045842">
    <property type="component" value="Unassembled WGS sequence"/>
</dbReference>
<organism evidence="2 5">
    <name type="scientific">Mycobacterium tuberculosis</name>
    <dbReference type="NCBI Taxonomy" id="1773"/>
    <lineage>
        <taxon>Bacteria</taxon>
        <taxon>Bacillati</taxon>
        <taxon>Actinomycetota</taxon>
        <taxon>Actinomycetes</taxon>
        <taxon>Mycobacteriales</taxon>
        <taxon>Mycobacteriaceae</taxon>
        <taxon>Mycobacterium</taxon>
        <taxon>Mycobacterium tuberculosis complex</taxon>
    </lineage>
</organism>
<evidence type="ECO:0000313" key="5">
    <source>
        <dbReference type="Proteomes" id="UP000048289"/>
    </source>
</evidence>
<protein>
    <submittedName>
        <fullName evidence="2">Uncharacterized protein</fullName>
    </submittedName>
</protein>
<dbReference type="EMBL" id="CSAD01000297">
    <property type="protein sequence ID" value="COV67314.1"/>
    <property type="molecule type" value="Genomic_DNA"/>
</dbReference>
<gene>
    <name evidence="3" type="ORF">ERS007679_02258</name>
    <name evidence="2" type="ORF">ERS007681_02901</name>
</gene>
<reference evidence="4 5" key="1">
    <citation type="submission" date="2015-03" db="EMBL/GenBank/DDBJ databases">
        <authorList>
            <consortium name="Pathogen Informatics"/>
        </authorList>
    </citation>
    <scope>NUCLEOTIDE SEQUENCE [LARGE SCALE GENOMIC DNA]</scope>
    <source>
        <strain evidence="3 4">G09801536</strain>
        <strain evidence="2 5">G09901357</strain>
    </source>
</reference>
<name>A0A654TBD1_MYCTX</name>
<feature type="region of interest" description="Disordered" evidence="1">
    <location>
        <begin position="66"/>
        <end position="98"/>
    </location>
</feature>
<dbReference type="EMBL" id="CFOE01000433">
    <property type="protein sequence ID" value="CFE41378.1"/>
    <property type="molecule type" value="Genomic_DNA"/>
</dbReference>
<evidence type="ECO:0000313" key="3">
    <source>
        <dbReference type="EMBL" id="COV67314.1"/>
    </source>
</evidence>
<dbReference type="Proteomes" id="UP000048289">
    <property type="component" value="Unassembled WGS sequence"/>
</dbReference>
<evidence type="ECO:0000313" key="4">
    <source>
        <dbReference type="Proteomes" id="UP000045842"/>
    </source>
</evidence>
<dbReference type="AlphaFoldDB" id="A0A654TBD1"/>
<sequence length="98" mass="10313">MLEVEQGGDRLVHDVAATTAVHVHNHGNPARIVFERGVIQPDALRRHTHLTLQQTFCAAAFADSTGPHPEVAGKTPSVLSIGCPSSGRDPVGASSVQQ</sequence>
<evidence type="ECO:0000256" key="1">
    <source>
        <dbReference type="SAM" id="MobiDB-lite"/>
    </source>
</evidence>
<evidence type="ECO:0000313" key="2">
    <source>
        <dbReference type="EMBL" id="CFE41378.1"/>
    </source>
</evidence>
<proteinExistence type="predicted"/>
<accession>A0A654TBD1</accession>